<feature type="region of interest" description="Disordered" evidence="1">
    <location>
        <begin position="62"/>
        <end position="107"/>
    </location>
</feature>
<accession>A0ABR3JC05</accession>
<evidence type="ECO:0000256" key="1">
    <source>
        <dbReference type="SAM" id="MobiDB-lite"/>
    </source>
</evidence>
<feature type="compositionally biased region" description="Low complexity" evidence="1">
    <location>
        <begin position="274"/>
        <end position="285"/>
    </location>
</feature>
<feature type="compositionally biased region" description="Low complexity" evidence="1">
    <location>
        <begin position="326"/>
        <end position="336"/>
    </location>
</feature>
<feature type="compositionally biased region" description="Low complexity" evidence="1">
    <location>
        <begin position="446"/>
        <end position="483"/>
    </location>
</feature>
<dbReference type="InterPro" id="IPR053043">
    <property type="entry name" value="Ras-cAMP_regulatory"/>
</dbReference>
<feature type="compositionally biased region" description="Pro residues" evidence="1">
    <location>
        <begin position="1341"/>
        <end position="1351"/>
    </location>
</feature>
<sequence length="1465" mass="154324">MIAAFPAPVLALAADKIAELEGGDALEALWALFTKCKGSLQDGPRLENISWRLWHRQLRASQQSSCRPLTPDSPLSESLSAASAQGRGSLHVRPMPTPSPAMPALPRPDINAAATAYRSPAPSVLSASSQSDVSADFSSHAGSQFHFLGDHGSVPTPPPPSITPAGAADLNMPVLHNGPHAMPPSTDPLLLTTAFIPSPSTSPSPTLWSQSSHSSTLSHRHVDDAIQRQSPSTPNVRDANKKYIHIARNEGDHRNSTISSGRSGADVESVTPGRRQFSSRTTQRTPAKLRIGKIICDIIPNHAFSFKPSASVYPASVPSATPPRSSPSVRNRSQSSALQRPHAQQQRRCPLPTPEHESYAAEGVLMVADAPHKSSTQEADQHGVPTANVTVTLTPSPSPSPVLGEKGTQLHQYPQPYPPSSGSSASGEHSDDTQHVPATPTMRPGSKSTSSPTTPSKQSTTPNKGSTPTTPNTPLRLNLAPRLVFVDPTPNPTPHPTPPTTPTPVLDSSAVPSFIQAAKAPKMMQAQAPPSADNDVQSLARIARFVRPGAPDASGSTLQNAVMPLPIPDEPTSNPPNKPPSKSSPGPFGATSGVACVKHDNDIAIDQTLKPSDRRFFLRLSPEERSLDSTSPSGSSGITSGGSGDGVSAASVEDGGKGGSRLRSRSSSPREVGSKELVGKRQGGPSSGRVVGGRGPLTTGRGRRGGSRGSPGRASLTGSSIGTNVSRSFSRSRSRGRDERELQNDRVTEGIKAEVEVVRARPNERADAMKARSASQDGSNPKAQMKKSNSNASIGSRMKTRGMLVMTKAKGREPVRLAGRGARRTLSGGAGAAKRTVSGSGVAAGTHEELDGKDVDAKGKARATFDIGSTSSEGKDSLSMGSAAGSNTHPSLDAAIVASRTGAAQPSGLGMTKPPAPTAAEQPKPAPPLVPPAAAKASSQTILPTDPAMLKALLDNPLVNTDPAALLNPKAFLEAAAAIAQPHQRRRVVVTNTSSEDYETETDSGDSDDDWASEDISDDEVVVSRPANVGAPASKQHRKGPSSGGQDTRVVLPTQQPNVASRASAQPPPQRSRSESQQPTVQFALPNNPRQQGTSRNNRPSAASIAAAKIQAAALEAQRQRELFTKQPVPQKAQILQRTRSGLLSQLMNPDPEIFPANHPYRTSYSAVDLRQAATLPRIYGPNEDPAVASTAVRQPVNGIKPGPLPGPPKAALAVGSMKSAAVPLAQQVTAQMTVNGSGGSTGYRPKGRPQEQEMEDESDSDDANDKVPISQSVAQQRLAALAGRRTAPVTGPGPQQQQQQAAIRRPPMPRALTSIEPQQSSAMNATPQPVATPVAVPAPYNLPPAAPPSTPRTTRRMMLQTEMSESLRRNLLWERQVSKVMVGQRRRSSGAINGAPGSRPGHLTATPSMVQLNPKTTDSNVRAAEERERERQFQASQARENEARKQRALARNRSWADDYHYSGW</sequence>
<evidence type="ECO:0000259" key="3">
    <source>
        <dbReference type="Pfam" id="PF11702"/>
    </source>
</evidence>
<feature type="region of interest" description="Disordered" evidence="1">
    <location>
        <begin position="1384"/>
        <end position="1465"/>
    </location>
</feature>
<reference evidence="5" key="1">
    <citation type="submission" date="2024-06" db="EMBL/GenBank/DDBJ databases">
        <title>Multi-omics analyses provide insights into the biosynthesis of the anticancer antibiotic pleurotin in Hohenbuehelia grisea.</title>
        <authorList>
            <person name="Weaver J.A."/>
            <person name="Alberti F."/>
        </authorList>
    </citation>
    <scope>NUCLEOTIDE SEQUENCE [LARGE SCALE GENOMIC DNA]</scope>
    <source>
        <strain evidence="5">T-177</strain>
    </source>
</reference>
<feature type="region of interest" description="Disordered" evidence="1">
    <location>
        <begin position="1084"/>
        <end position="1103"/>
    </location>
</feature>
<feature type="region of interest" description="Disordered" evidence="1">
    <location>
        <begin position="313"/>
        <end position="355"/>
    </location>
</feature>
<dbReference type="InterPro" id="IPR013860">
    <property type="entry name" value="AreA_GATA"/>
</dbReference>
<evidence type="ECO:0000313" key="4">
    <source>
        <dbReference type="EMBL" id="KAL0953208.1"/>
    </source>
</evidence>
<feature type="region of interest" description="Disordered" evidence="1">
    <location>
        <begin position="982"/>
        <end position="1079"/>
    </location>
</feature>
<feature type="domain" description="DUF3295" evidence="3">
    <location>
        <begin position="1307"/>
        <end position="1378"/>
    </location>
</feature>
<feature type="compositionally biased region" description="Basic and acidic residues" evidence="1">
    <location>
        <begin position="1455"/>
        <end position="1465"/>
    </location>
</feature>
<feature type="region of interest" description="Disordered" evidence="1">
    <location>
        <begin position="902"/>
        <end position="941"/>
    </location>
</feature>
<feature type="domain" description="Nitrogen regulatory protein areA GATA-like" evidence="2">
    <location>
        <begin position="29"/>
        <end position="56"/>
    </location>
</feature>
<dbReference type="Proteomes" id="UP001556367">
    <property type="component" value="Unassembled WGS sequence"/>
</dbReference>
<feature type="compositionally biased region" description="Polar residues" evidence="1">
    <location>
        <begin position="1406"/>
        <end position="1421"/>
    </location>
</feature>
<dbReference type="Pfam" id="PF08550">
    <property type="entry name" value="GATA_AreA"/>
    <property type="match status" value="1"/>
</dbReference>
<protein>
    <recommendedName>
        <fullName evidence="6">Nitrogen regulatory protein areA GATA-like domain-containing protein</fullName>
    </recommendedName>
</protein>
<dbReference type="PANTHER" id="PTHR28014">
    <property type="entry name" value="NEGATIVE REGULATOR OF RAS-CAMP PATHWAY"/>
    <property type="match status" value="1"/>
</dbReference>
<feature type="region of interest" description="Disordered" evidence="1">
    <location>
        <begin position="1233"/>
        <end position="1354"/>
    </location>
</feature>
<keyword evidence="5" id="KW-1185">Reference proteome</keyword>
<feature type="region of interest" description="Disordered" evidence="1">
    <location>
        <begin position="200"/>
        <end position="285"/>
    </location>
</feature>
<feature type="compositionally biased region" description="Acidic residues" evidence="1">
    <location>
        <begin position="996"/>
        <end position="1021"/>
    </location>
</feature>
<feature type="compositionally biased region" description="Polar residues" evidence="1">
    <location>
        <begin position="1088"/>
        <end position="1100"/>
    </location>
</feature>
<proteinExistence type="predicted"/>
<feature type="compositionally biased region" description="Acidic residues" evidence="1">
    <location>
        <begin position="1253"/>
        <end position="1263"/>
    </location>
</feature>
<evidence type="ECO:0008006" key="6">
    <source>
        <dbReference type="Google" id="ProtNLM"/>
    </source>
</evidence>
<feature type="compositionally biased region" description="Pro residues" evidence="1">
    <location>
        <begin position="489"/>
        <end position="502"/>
    </location>
</feature>
<feature type="compositionally biased region" description="Low complexity" evidence="1">
    <location>
        <begin position="1326"/>
        <end position="1340"/>
    </location>
</feature>
<dbReference type="EMBL" id="JASNQZ010000008">
    <property type="protein sequence ID" value="KAL0953208.1"/>
    <property type="molecule type" value="Genomic_DNA"/>
</dbReference>
<gene>
    <name evidence="4" type="ORF">HGRIS_004463</name>
</gene>
<feature type="compositionally biased region" description="Pro residues" evidence="1">
    <location>
        <begin position="95"/>
        <end position="106"/>
    </location>
</feature>
<feature type="compositionally biased region" description="Basic and acidic residues" evidence="1">
    <location>
        <begin position="1424"/>
        <end position="1433"/>
    </location>
</feature>
<feature type="compositionally biased region" description="Polar residues" evidence="1">
    <location>
        <begin position="1053"/>
        <end position="1064"/>
    </location>
</feature>
<feature type="compositionally biased region" description="Low complexity" evidence="1">
    <location>
        <begin position="200"/>
        <end position="217"/>
    </location>
</feature>
<dbReference type="PANTHER" id="PTHR28014:SF1">
    <property type="entry name" value="NEGATIVE REGULATOR OF RAS-CAMP PATHWAY"/>
    <property type="match status" value="1"/>
</dbReference>
<name>A0ABR3JC05_9AGAR</name>
<feature type="region of interest" description="Disordered" evidence="1">
    <location>
        <begin position="372"/>
        <end position="508"/>
    </location>
</feature>
<feature type="compositionally biased region" description="Polar residues" evidence="1">
    <location>
        <begin position="1316"/>
        <end position="1325"/>
    </location>
</feature>
<feature type="compositionally biased region" description="Polar residues" evidence="1">
    <location>
        <begin position="716"/>
        <end position="725"/>
    </location>
</feature>
<feature type="compositionally biased region" description="Low complexity" evidence="1">
    <location>
        <begin position="73"/>
        <end position="84"/>
    </location>
</feature>
<organism evidence="4 5">
    <name type="scientific">Hohenbuehelia grisea</name>
    <dbReference type="NCBI Taxonomy" id="104357"/>
    <lineage>
        <taxon>Eukaryota</taxon>
        <taxon>Fungi</taxon>
        <taxon>Dikarya</taxon>
        <taxon>Basidiomycota</taxon>
        <taxon>Agaricomycotina</taxon>
        <taxon>Agaricomycetes</taxon>
        <taxon>Agaricomycetidae</taxon>
        <taxon>Agaricales</taxon>
        <taxon>Pleurotineae</taxon>
        <taxon>Pleurotaceae</taxon>
        <taxon>Hohenbuehelia</taxon>
    </lineage>
</organism>
<feature type="region of interest" description="Disordered" evidence="1">
    <location>
        <begin position="548"/>
        <end position="594"/>
    </location>
</feature>
<dbReference type="Pfam" id="PF11702">
    <property type="entry name" value="DUF3295"/>
    <property type="match status" value="1"/>
</dbReference>
<feature type="compositionally biased region" description="Pro residues" evidence="1">
    <location>
        <begin position="565"/>
        <end position="579"/>
    </location>
</feature>
<evidence type="ECO:0000313" key="5">
    <source>
        <dbReference type="Proteomes" id="UP001556367"/>
    </source>
</evidence>
<feature type="region of interest" description="Disordered" evidence="1">
    <location>
        <begin position="623"/>
        <end position="887"/>
    </location>
</feature>
<dbReference type="InterPro" id="IPR021711">
    <property type="entry name" value="DUF3295"/>
</dbReference>
<feature type="compositionally biased region" description="Gly residues" evidence="1">
    <location>
        <begin position="681"/>
        <end position="695"/>
    </location>
</feature>
<comment type="caution">
    <text evidence="4">The sequence shown here is derived from an EMBL/GenBank/DDBJ whole genome shotgun (WGS) entry which is preliminary data.</text>
</comment>
<feature type="compositionally biased region" description="Basic and acidic residues" evidence="1">
    <location>
        <begin position="846"/>
        <end position="859"/>
    </location>
</feature>
<feature type="compositionally biased region" description="Polar residues" evidence="1">
    <location>
        <begin position="773"/>
        <end position="794"/>
    </location>
</feature>
<feature type="compositionally biased region" description="Basic and acidic residues" evidence="1">
    <location>
        <begin position="735"/>
        <end position="770"/>
    </location>
</feature>
<feature type="compositionally biased region" description="Low complexity" evidence="1">
    <location>
        <begin position="628"/>
        <end position="638"/>
    </location>
</feature>
<feature type="compositionally biased region" description="Low complexity" evidence="1">
    <location>
        <begin position="1275"/>
        <end position="1306"/>
    </location>
</feature>
<evidence type="ECO:0000259" key="2">
    <source>
        <dbReference type="Pfam" id="PF08550"/>
    </source>
</evidence>